<comment type="function">
    <text evidence="7">Involved in the assimilation of dimethylsulphoniopropionate (DMSP), an important compound in the fixation of carbon in marine phytoplankton, by mediating the conversion of 3-(methylthio)propanoyl-CoA (MMPA-CoA) to 3-(methylthio)acryloyl-CoA (MTA-CoA).</text>
</comment>
<proteinExistence type="inferred from homology"/>
<evidence type="ECO:0000259" key="12">
    <source>
        <dbReference type="Pfam" id="PF02770"/>
    </source>
</evidence>
<dbReference type="InterPro" id="IPR006091">
    <property type="entry name" value="Acyl-CoA_Oxase/DH_mid-dom"/>
</dbReference>
<comment type="catalytic activity">
    <reaction evidence="6">
        <text>3-(methylsulfanyl)propanoyl-CoA + oxidized [electron-transfer flavoprotein] + H(+) = 3-(methylsulfanyl)acryloyl-CoA + reduced [electron-transfer flavoprotein]</text>
        <dbReference type="Rhea" id="RHEA:52612"/>
        <dbReference type="Rhea" id="RHEA-COMP:10685"/>
        <dbReference type="Rhea" id="RHEA-COMP:10686"/>
        <dbReference type="ChEBI" id="CHEBI:15378"/>
        <dbReference type="ChEBI" id="CHEBI:57692"/>
        <dbReference type="ChEBI" id="CHEBI:58307"/>
        <dbReference type="ChEBI" id="CHEBI:82815"/>
        <dbReference type="ChEBI" id="CHEBI:84994"/>
        <dbReference type="EC" id="1.3.99.41"/>
    </reaction>
    <physiologicalReaction direction="left-to-right" evidence="6">
        <dbReference type="Rhea" id="RHEA:52613"/>
    </physiologicalReaction>
</comment>
<evidence type="ECO:0000256" key="1">
    <source>
        <dbReference type="ARBA" id="ARBA00001974"/>
    </source>
</evidence>
<evidence type="ECO:0000256" key="6">
    <source>
        <dbReference type="ARBA" id="ARBA00051388"/>
    </source>
</evidence>
<dbReference type="Pfam" id="PF02770">
    <property type="entry name" value="Acyl-CoA_dh_M"/>
    <property type="match status" value="1"/>
</dbReference>
<feature type="domain" description="Acetyl-CoA dehydrogenase-like C-terminal" evidence="14">
    <location>
        <begin position="465"/>
        <end position="593"/>
    </location>
</feature>
<comment type="cofactor">
    <cofactor evidence="1 10">
        <name>FAD</name>
        <dbReference type="ChEBI" id="CHEBI:57692"/>
    </cofactor>
</comment>
<evidence type="ECO:0000259" key="13">
    <source>
        <dbReference type="Pfam" id="PF02771"/>
    </source>
</evidence>
<dbReference type="GO" id="GO:0050660">
    <property type="term" value="F:flavin adenine dinucleotide binding"/>
    <property type="evidence" value="ECO:0007669"/>
    <property type="project" value="InterPro"/>
</dbReference>
<reference evidence="15 16" key="1">
    <citation type="submission" date="2018-12" db="EMBL/GenBank/DDBJ databases">
        <authorList>
            <person name="Yu L."/>
        </authorList>
    </citation>
    <scope>NUCLEOTIDE SEQUENCE [LARGE SCALE GENOMIC DNA]</scope>
    <source>
        <strain evidence="15 16">11S</strain>
    </source>
</reference>
<comment type="similarity">
    <text evidence="2 10">Belongs to the acyl-CoA dehydrogenase family.</text>
</comment>
<dbReference type="Pfam" id="PF00441">
    <property type="entry name" value="Acyl-CoA_dh_1"/>
    <property type="match status" value="1"/>
</dbReference>
<dbReference type="InterPro" id="IPR052166">
    <property type="entry name" value="Diverse_Acyl-CoA_DH"/>
</dbReference>
<dbReference type="PANTHER" id="PTHR42803">
    <property type="entry name" value="ACYL-COA DEHYDROGENASE"/>
    <property type="match status" value="1"/>
</dbReference>
<feature type="domain" description="Acyl-CoA dehydrogenase/oxidase N-terminal" evidence="13">
    <location>
        <begin position="74"/>
        <end position="156"/>
    </location>
</feature>
<comment type="caution">
    <text evidence="15">The sequence shown here is derived from an EMBL/GenBank/DDBJ whole genome shotgun (WGS) entry which is preliminary data.</text>
</comment>
<organism evidence="15 16">
    <name type="scientific">Halomonas nitroreducens</name>
    <dbReference type="NCBI Taxonomy" id="447425"/>
    <lineage>
        <taxon>Bacteria</taxon>
        <taxon>Pseudomonadati</taxon>
        <taxon>Pseudomonadota</taxon>
        <taxon>Gammaproteobacteria</taxon>
        <taxon>Oceanospirillales</taxon>
        <taxon>Halomonadaceae</taxon>
        <taxon>Halomonas</taxon>
    </lineage>
</organism>
<dbReference type="InterPro" id="IPR037069">
    <property type="entry name" value="AcylCoA_DH/ox_N_sf"/>
</dbReference>
<name>A0A3S0QZW9_9GAMM</name>
<evidence type="ECO:0000256" key="4">
    <source>
        <dbReference type="ARBA" id="ARBA00022827"/>
    </source>
</evidence>
<accession>A0A3S0QZW9</accession>
<keyword evidence="5 10" id="KW-0560">Oxidoreductase</keyword>
<dbReference type="AlphaFoldDB" id="A0A3S0QZW9"/>
<dbReference type="InterPro" id="IPR009100">
    <property type="entry name" value="AcylCoA_DH/oxidase_NM_dom_sf"/>
</dbReference>
<evidence type="ECO:0000256" key="2">
    <source>
        <dbReference type="ARBA" id="ARBA00009347"/>
    </source>
</evidence>
<keyword evidence="16" id="KW-1185">Reference proteome</keyword>
<dbReference type="Gene3D" id="2.40.110.10">
    <property type="entry name" value="Butyryl-CoA Dehydrogenase, subunit A, domain 2"/>
    <property type="match status" value="1"/>
</dbReference>
<dbReference type="EC" id="1.3.99.41" evidence="8"/>
<dbReference type="Gene3D" id="1.20.140.10">
    <property type="entry name" value="Butyryl-CoA Dehydrogenase, subunit A, domain 3"/>
    <property type="match status" value="1"/>
</dbReference>
<evidence type="ECO:0000256" key="8">
    <source>
        <dbReference type="ARBA" id="ARBA00066694"/>
    </source>
</evidence>
<protein>
    <recommendedName>
        <fullName evidence="9">3-methylmercaptopropionyl-CoA dehydrogenase</fullName>
        <ecNumber evidence="8">1.3.99.41</ecNumber>
    </recommendedName>
</protein>
<dbReference type="SUPFAM" id="SSF47203">
    <property type="entry name" value="Acyl-CoA dehydrogenase C-terminal domain-like"/>
    <property type="match status" value="1"/>
</dbReference>
<dbReference type="EMBL" id="RXNS01000016">
    <property type="protein sequence ID" value="RTR00449.1"/>
    <property type="molecule type" value="Genomic_DNA"/>
</dbReference>
<dbReference type="Pfam" id="PF02771">
    <property type="entry name" value="Acyl-CoA_dh_N"/>
    <property type="match status" value="1"/>
</dbReference>
<evidence type="ECO:0000256" key="10">
    <source>
        <dbReference type="RuleBase" id="RU362125"/>
    </source>
</evidence>
<dbReference type="InterPro" id="IPR046373">
    <property type="entry name" value="Acyl-CoA_Oxase/DH_mid-dom_sf"/>
</dbReference>
<evidence type="ECO:0000256" key="9">
    <source>
        <dbReference type="ARBA" id="ARBA00069043"/>
    </source>
</evidence>
<keyword evidence="3 10" id="KW-0285">Flavoprotein</keyword>
<evidence type="ECO:0000313" key="16">
    <source>
        <dbReference type="Proteomes" id="UP000267400"/>
    </source>
</evidence>
<keyword evidence="4 10" id="KW-0274">FAD</keyword>
<dbReference type="FunFam" id="2.40.110.10:FF:000031">
    <property type="entry name" value="Acyl-CoA dehydrogenase, putative"/>
    <property type="match status" value="1"/>
</dbReference>
<dbReference type="InterPro" id="IPR025878">
    <property type="entry name" value="Acyl-CoA_dh-like_C_dom"/>
</dbReference>
<dbReference type="Pfam" id="PF12806">
    <property type="entry name" value="Acyl-CoA_dh_C"/>
    <property type="match status" value="1"/>
</dbReference>
<dbReference type="RefSeq" id="WP_126485795.1">
    <property type="nucleotide sequence ID" value="NZ_RXNS01000016.1"/>
</dbReference>
<evidence type="ECO:0000256" key="5">
    <source>
        <dbReference type="ARBA" id="ARBA00023002"/>
    </source>
</evidence>
<dbReference type="InterPro" id="IPR036250">
    <property type="entry name" value="AcylCo_DH-like_C"/>
</dbReference>
<gene>
    <name evidence="15" type="ORF">EKG36_15690</name>
</gene>
<sequence>MTPFTAPVRDVRFVLEELLEHDSLSLPGFEESSPELVEAVLEEAARLAGEVWAPLNASGDRQGCQRRDDGGVAVPDGFAEAYRAYAEGGWNGIGVAEALGGQGLPEVVASAVQEMLHGANMALGLCPMLTAGAIEALAHHGSAAQRARYLAPLVEGRWTGTMNLTEPQAGSDLSRVRTRAVPEGDHYRLSGQKIYITWGEHDCAENILHLVLARTPDAPEGNRGISLFLVPKFLVNDDGSLGERNDVTCAALEHKLGIHGSPTCTLSFGEKGGAIGYLVGELGRGLNHMFTMMNEARHKVGIQGIGVAERACQQALAYALERVQGRRSRARGGQECAIAEHLDVKRMLLSMRSRTDALRALALTCAAQMDAARHARDAETRHAAQARVDLLIPVVKAFSTDQAVDIASLGVQVHGGMGYVEEAGAAQLLRDARIAPIYEGTNGIQALDLAGRKLTRDGGATLDSLIDEVEATARALSISEDLHYLGESLAAGAADLRLAASLVLEQSRDPELGPDAIQAYASPFLTLTGHVLCAWQMGRAALKAEAALADGSADPFYPAKLASADFALRHWLPVGRAQLAVIEAGMARLADLDPTSL</sequence>
<evidence type="ECO:0000259" key="11">
    <source>
        <dbReference type="Pfam" id="PF00441"/>
    </source>
</evidence>
<evidence type="ECO:0000256" key="7">
    <source>
        <dbReference type="ARBA" id="ARBA00058683"/>
    </source>
</evidence>
<feature type="domain" description="Acyl-CoA dehydrogenase/oxidase C-terminal" evidence="11">
    <location>
        <begin position="283"/>
        <end position="452"/>
    </location>
</feature>
<dbReference type="InterPro" id="IPR013786">
    <property type="entry name" value="AcylCoA_DH/ox_N"/>
</dbReference>
<dbReference type="PANTHER" id="PTHR42803:SF1">
    <property type="entry name" value="BROAD-SPECIFICITY LINEAR ACYL-COA DEHYDROGENASE FADE5"/>
    <property type="match status" value="1"/>
</dbReference>
<dbReference type="InterPro" id="IPR009075">
    <property type="entry name" value="AcylCo_DH/oxidase_C"/>
</dbReference>
<dbReference type="GO" id="GO:0016627">
    <property type="term" value="F:oxidoreductase activity, acting on the CH-CH group of donors"/>
    <property type="evidence" value="ECO:0007669"/>
    <property type="project" value="InterPro"/>
</dbReference>
<evidence type="ECO:0000313" key="15">
    <source>
        <dbReference type="EMBL" id="RTR00449.1"/>
    </source>
</evidence>
<dbReference type="Gene3D" id="1.10.540.10">
    <property type="entry name" value="Acyl-CoA dehydrogenase/oxidase, N-terminal domain"/>
    <property type="match status" value="1"/>
</dbReference>
<dbReference type="SUPFAM" id="SSF56645">
    <property type="entry name" value="Acyl-CoA dehydrogenase NM domain-like"/>
    <property type="match status" value="1"/>
</dbReference>
<evidence type="ECO:0000259" key="14">
    <source>
        <dbReference type="Pfam" id="PF12806"/>
    </source>
</evidence>
<dbReference type="OrthoDB" id="9764895at2"/>
<dbReference type="Proteomes" id="UP000267400">
    <property type="component" value="Unassembled WGS sequence"/>
</dbReference>
<feature type="domain" description="Acyl-CoA oxidase/dehydrogenase middle" evidence="12">
    <location>
        <begin position="162"/>
        <end position="268"/>
    </location>
</feature>
<evidence type="ECO:0000256" key="3">
    <source>
        <dbReference type="ARBA" id="ARBA00022630"/>
    </source>
</evidence>